<evidence type="ECO:0000256" key="1">
    <source>
        <dbReference type="SAM" id="MobiDB-lite"/>
    </source>
</evidence>
<protein>
    <submittedName>
        <fullName evidence="2">Uncharacterized protein</fullName>
    </submittedName>
</protein>
<dbReference type="InterPro" id="IPR006150">
    <property type="entry name" value="Cys_repeat_1"/>
</dbReference>
<name>A0AAD5R9J4_PARTN</name>
<proteinExistence type="predicted"/>
<accession>A0AAD5R9J4</accession>
<comment type="caution">
    <text evidence="2">The sequence shown here is derived from an EMBL/GenBank/DDBJ whole genome shotgun (WGS) entry which is preliminary data.</text>
</comment>
<sequence>MCCPSYEASSDNQPTCLTPALTVLDSNGMPLKCDPRTRICPKESMICTAVGLLNICCDRIEGTAQVNNVEVQIDKQISQRRIFRTTIAYEKAIDCPENSIGLMRSDGSRILCNTNTDCPGEDAFCYGARRRSICCELDNIPISEPKISVNSSATVDSSAKIEALETSPQSTEESVESSARVESNVKEYQKKKLILFFTSTSVTQLSETGTNSIMNPSEVNNSNLSASSGDIMSTSKSEQTPTTTNPVAFASLIDRRLSKHQRVDLSSVALPSQLFSQQDKRSMAQHFLMHQIRNGWPYADRFYRPDLDAFSPEQRRDMARFHFSDD</sequence>
<evidence type="ECO:0000313" key="2">
    <source>
        <dbReference type="EMBL" id="KAJ1372024.1"/>
    </source>
</evidence>
<dbReference type="SMART" id="SM00289">
    <property type="entry name" value="WR1"/>
    <property type="match status" value="2"/>
</dbReference>
<dbReference type="Proteomes" id="UP001196413">
    <property type="component" value="Unassembled WGS sequence"/>
</dbReference>
<organism evidence="2 3">
    <name type="scientific">Parelaphostrongylus tenuis</name>
    <name type="common">Meningeal worm</name>
    <dbReference type="NCBI Taxonomy" id="148309"/>
    <lineage>
        <taxon>Eukaryota</taxon>
        <taxon>Metazoa</taxon>
        <taxon>Ecdysozoa</taxon>
        <taxon>Nematoda</taxon>
        <taxon>Chromadorea</taxon>
        <taxon>Rhabditida</taxon>
        <taxon>Rhabditina</taxon>
        <taxon>Rhabditomorpha</taxon>
        <taxon>Strongyloidea</taxon>
        <taxon>Metastrongylidae</taxon>
        <taxon>Parelaphostrongylus</taxon>
    </lineage>
</organism>
<reference evidence="2" key="1">
    <citation type="submission" date="2021-06" db="EMBL/GenBank/DDBJ databases">
        <title>Parelaphostrongylus tenuis whole genome reference sequence.</title>
        <authorList>
            <person name="Garwood T.J."/>
            <person name="Larsen P.A."/>
            <person name="Fountain-Jones N.M."/>
            <person name="Garbe J.R."/>
            <person name="Macchietto M.G."/>
            <person name="Kania S.A."/>
            <person name="Gerhold R.W."/>
            <person name="Richards J.E."/>
            <person name="Wolf T.M."/>
        </authorList>
    </citation>
    <scope>NUCLEOTIDE SEQUENCE</scope>
    <source>
        <strain evidence="2">MNPRO001-30</strain>
        <tissue evidence="2">Meninges</tissue>
    </source>
</reference>
<evidence type="ECO:0000313" key="3">
    <source>
        <dbReference type="Proteomes" id="UP001196413"/>
    </source>
</evidence>
<dbReference type="EMBL" id="JAHQIW010007084">
    <property type="protein sequence ID" value="KAJ1372024.1"/>
    <property type="molecule type" value="Genomic_DNA"/>
</dbReference>
<gene>
    <name evidence="2" type="ORF">KIN20_034080</name>
</gene>
<keyword evidence="3" id="KW-1185">Reference proteome</keyword>
<dbReference type="AlphaFoldDB" id="A0AAD5R9J4"/>
<feature type="region of interest" description="Disordered" evidence="1">
    <location>
        <begin position="208"/>
        <end position="243"/>
    </location>
</feature>